<dbReference type="GO" id="GO:0022857">
    <property type="term" value="F:transmembrane transporter activity"/>
    <property type="evidence" value="ECO:0007669"/>
    <property type="project" value="InterPro"/>
</dbReference>
<dbReference type="InterPro" id="IPR020846">
    <property type="entry name" value="MFS_dom"/>
</dbReference>
<organism evidence="9 10">
    <name type="scientific">Clostridium aciditolerans</name>
    <dbReference type="NCBI Taxonomy" id="339861"/>
    <lineage>
        <taxon>Bacteria</taxon>
        <taxon>Bacillati</taxon>
        <taxon>Bacillota</taxon>
        <taxon>Clostridia</taxon>
        <taxon>Eubacteriales</taxon>
        <taxon>Clostridiaceae</taxon>
        <taxon>Clostridium</taxon>
    </lineage>
</organism>
<dbReference type="CDD" id="cd06173">
    <property type="entry name" value="MFS_MefA_like"/>
    <property type="match status" value="1"/>
</dbReference>
<feature type="transmembrane region" description="Helical" evidence="7">
    <location>
        <begin position="260"/>
        <end position="279"/>
    </location>
</feature>
<dbReference type="GO" id="GO:0005886">
    <property type="term" value="C:plasma membrane"/>
    <property type="evidence" value="ECO:0007669"/>
    <property type="project" value="UniProtKB-SubCell"/>
</dbReference>
<dbReference type="InterPro" id="IPR011701">
    <property type="entry name" value="MFS"/>
</dbReference>
<keyword evidence="5 7" id="KW-1133">Transmembrane helix</keyword>
<comment type="subcellular location">
    <subcellularLocation>
        <location evidence="1">Cell membrane</location>
        <topology evidence="1">Multi-pass membrane protein</topology>
    </subcellularLocation>
</comment>
<feature type="transmembrane region" description="Helical" evidence="7">
    <location>
        <begin position="103"/>
        <end position="120"/>
    </location>
</feature>
<keyword evidence="6 7" id="KW-0472">Membrane</keyword>
<dbReference type="SUPFAM" id="SSF103473">
    <property type="entry name" value="MFS general substrate transporter"/>
    <property type="match status" value="1"/>
</dbReference>
<dbReference type="InterPro" id="IPR036259">
    <property type="entry name" value="MFS_trans_sf"/>
</dbReference>
<evidence type="ECO:0000256" key="6">
    <source>
        <dbReference type="ARBA" id="ARBA00023136"/>
    </source>
</evidence>
<dbReference type="PANTHER" id="PTHR23513">
    <property type="entry name" value="INTEGRAL MEMBRANE EFFLUX PROTEIN-RELATED"/>
    <property type="match status" value="1"/>
</dbReference>
<evidence type="ECO:0000256" key="2">
    <source>
        <dbReference type="ARBA" id="ARBA00022448"/>
    </source>
</evidence>
<keyword evidence="10" id="KW-1185">Reference proteome</keyword>
<feature type="transmembrane region" description="Helical" evidence="7">
    <location>
        <begin position="141"/>
        <end position="164"/>
    </location>
</feature>
<evidence type="ECO:0000313" key="10">
    <source>
        <dbReference type="Proteomes" id="UP000622687"/>
    </source>
</evidence>
<feature type="transmembrane region" description="Helical" evidence="7">
    <location>
        <begin position="170"/>
        <end position="189"/>
    </location>
</feature>
<feature type="transmembrane region" description="Helical" evidence="7">
    <location>
        <begin position="221"/>
        <end position="240"/>
    </location>
</feature>
<dbReference type="Gene3D" id="1.20.1250.20">
    <property type="entry name" value="MFS general substrate transporter like domains"/>
    <property type="match status" value="1"/>
</dbReference>
<dbReference type="PROSITE" id="PS50850">
    <property type="entry name" value="MFS"/>
    <property type="match status" value="1"/>
</dbReference>
<feature type="transmembrane region" description="Helical" evidence="7">
    <location>
        <begin position="12"/>
        <end position="37"/>
    </location>
</feature>
<keyword evidence="3" id="KW-1003">Cell membrane</keyword>
<feature type="transmembrane region" description="Helical" evidence="7">
    <location>
        <begin position="76"/>
        <end position="97"/>
    </location>
</feature>
<dbReference type="Pfam" id="PF07690">
    <property type="entry name" value="MFS_1"/>
    <property type="match status" value="1"/>
</dbReference>
<protein>
    <submittedName>
        <fullName evidence="9">MFS transporter</fullName>
    </submittedName>
</protein>
<gene>
    <name evidence="9" type="ORF">I6U51_00845</name>
</gene>
<dbReference type="Proteomes" id="UP000622687">
    <property type="component" value="Unassembled WGS sequence"/>
</dbReference>
<feature type="transmembrane region" description="Helical" evidence="7">
    <location>
        <begin position="49"/>
        <end position="69"/>
    </location>
</feature>
<accession>A0A934HMZ9</accession>
<dbReference type="EMBL" id="JAEEGB010000002">
    <property type="protein sequence ID" value="MBI6871251.1"/>
    <property type="molecule type" value="Genomic_DNA"/>
</dbReference>
<feature type="transmembrane region" description="Helical" evidence="7">
    <location>
        <begin position="322"/>
        <end position="342"/>
    </location>
</feature>
<evidence type="ECO:0000256" key="1">
    <source>
        <dbReference type="ARBA" id="ARBA00004651"/>
    </source>
</evidence>
<evidence type="ECO:0000256" key="3">
    <source>
        <dbReference type="ARBA" id="ARBA00022475"/>
    </source>
</evidence>
<feature type="transmembrane region" description="Helical" evidence="7">
    <location>
        <begin position="291"/>
        <end position="310"/>
    </location>
</feature>
<feature type="transmembrane region" description="Helical" evidence="7">
    <location>
        <begin position="363"/>
        <end position="384"/>
    </location>
</feature>
<evidence type="ECO:0000259" key="8">
    <source>
        <dbReference type="PROSITE" id="PS50850"/>
    </source>
</evidence>
<evidence type="ECO:0000256" key="7">
    <source>
        <dbReference type="SAM" id="Phobius"/>
    </source>
</evidence>
<comment type="caution">
    <text evidence="9">The sequence shown here is derived from an EMBL/GenBank/DDBJ whole genome shotgun (WGS) entry which is preliminary data.</text>
</comment>
<dbReference type="RefSeq" id="WP_211140717.1">
    <property type="nucleotide sequence ID" value="NZ_JAEEGB010000002.1"/>
</dbReference>
<sequence length="418" mass="45596">MKRGKKALNINFILLMFGRMISDTGTGIQMVIMPLYIIDSGGSSATVGLFSFMCLVPALIIYPFAGVLADRLNRKMITVATDLASAAAIMALAFGAYSGRMSLTLLLWMQVVVSLLYGLFDPATKGMLPQLVAQNELTKANSTLATLRILGSLLGPVIGATLYAKVGITVVFFINGVSFLMSAGSSLLIRYKHIKREPATGVPGFTADFSDGIKFVLTNKVILKLCIFFLVIYAVIQPIFSVTLPLFFRTQLKYPDTQYGYLQMIIILGALLGSILVSLLFSKEQEMTKSLVSGCSLLMLAMLTFSFLLFPHSLFLLGRGSVLYFNLLAGVLGLLSIAIMFINVPVQTFVQRATPNEYMSRMFSIVGMITKGGMPLGALVYGIILNRAPVHWTVMTAALLMMLVLVVFMVPVLKNHEL</sequence>
<proteinExistence type="predicted"/>
<name>A0A934HMZ9_9CLOT</name>
<reference evidence="9" key="1">
    <citation type="submission" date="2020-12" db="EMBL/GenBank/DDBJ databases">
        <title>Clostridium thailandense sp. nov., a novel acetogenic bacterium isolated from peat land soil in Thailand.</title>
        <authorList>
            <person name="Chaikitkaew S."/>
            <person name="Birkeland N.K."/>
        </authorList>
    </citation>
    <scope>NUCLEOTIDE SEQUENCE</scope>
    <source>
        <strain evidence="9">DSM 17425</strain>
    </source>
</reference>
<dbReference type="AlphaFoldDB" id="A0A934HMZ9"/>
<feature type="transmembrane region" description="Helical" evidence="7">
    <location>
        <begin position="390"/>
        <end position="413"/>
    </location>
</feature>
<keyword evidence="2" id="KW-0813">Transport</keyword>
<evidence type="ECO:0000313" key="9">
    <source>
        <dbReference type="EMBL" id="MBI6871251.1"/>
    </source>
</evidence>
<dbReference type="PANTHER" id="PTHR23513:SF11">
    <property type="entry name" value="STAPHYLOFERRIN A TRANSPORTER"/>
    <property type="match status" value="1"/>
</dbReference>
<evidence type="ECO:0000256" key="5">
    <source>
        <dbReference type="ARBA" id="ARBA00022989"/>
    </source>
</evidence>
<evidence type="ECO:0000256" key="4">
    <source>
        <dbReference type="ARBA" id="ARBA00022692"/>
    </source>
</evidence>
<keyword evidence="4 7" id="KW-0812">Transmembrane</keyword>
<feature type="domain" description="Major facilitator superfamily (MFS) profile" evidence="8">
    <location>
        <begin position="11"/>
        <end position="414"/>
    </location>
</feature>